<proteinExistence type="predicted"/>
<name>A0A1W0E5Q8_9MICR</name>
<comment type="caution">
    <text evidence="1">The sequence shown here is derived from an EMBL/GenBank/DDBJ whole genome shotgun (WGS) entry which is preliminary data.</text>
</comment>
<keyword evidence="2" id="KW-1185">Reference proteome</keyword>
<sequence>MLDRKNHATQQHVKTQKILFKSNIFYVPEIVLKQFSLSILKELRLYTKTLEKILKFIKNRIYSNKDVKNVKLFDYFKINEFVDFMLLCCSKNKALVFKTPVKCDKTIIHSLYSIFYLFYKDSRILNMVLDFEIDNIDLYAFLKLYQKHILDNLIYCKNNMEGCCYQCSK</sequence>
<evidence type="ECO:0000313" key="2">
    <source>
        <dbReference type="Proteomes" id="UP000192758"/>
    </source>
</evidence>
<protein>
    <submittedName>
        <fullName evidence="1">Uncharacterized protein</fullName>
    </submittedName>
</protein>
<organism evidence="1 2">
    <name type="scientific">Ecytonucleospora hepatopenaei</name>
    <dbReference type="NCBI Taxonomy" id="646526"/>
    <lineage>
        <taxon>Eukaryota</taxon>
        <taxon>Fungi</taxon>
        <taxon>Fungi incertae sedis</taxon>
        <taxon>Microsporidia</taxon>
        <taxon>Enterocytozoonidae</taxon>
        <taxon>Ecytonucleospora</taxon>
    </lineage>
</organism>
<accession>A0A1W0E5Q8</accession>
<dbReference type="EMBL" id="MNPJ01000019">
    <property type="protein sequence ID" value="OQS54581.1"/>
    <property type="molecule type" value="Genomic_DNA"/>
</dbReference>
<gene>
    <name evidence="1" type="ORF">EHP00_86</name>
</gene>
<reference evidence="1 2" key="1">
    <citation type="journal article" date="2017" name="Environ. Microbiol.">
        <title>Decay of the glycolytic pathway and adaptation to intranuclear parasitism within Enterocytozoonidae microsporidia.</title>
        <authorList>
            <person name="Wiredu Boakye D."/>
            <person name="Jaroenlak P."/>
            <person name="Prachumwat A."/>
            <person name="Williams T.A."/>
            <person name="Bateman K.S."/>
            <person name="Itsathitphaisarn O."/>
            <person name="Sritunyalucksana K."/>
            <person name="Paszkiewicz K.H."/>
            <person name="Moore K.A."/>
            <person name="Stentiford G.D."/>
            <person name="Williams B.A."/>
        </authorList>
    </citation>
    <scope>NUCLEOTIDE SEQUENCE [LARGE SCALE GENOMIC DNA]</scope>
    <source>
        <strain evidence="1 2">TH1</strain>
    </source>
</reference>
<dbReference type="AlphaFoldDB" id="A0A1W0E5Q8"/>
<dbReference type="VEuPathDB" id="MicrosporidiaDB:EHP00_86"/>
<dbReference type="Proteomes" id="UP000192758">
    <property type="component" value="Unassembled WGS sequence"/>
</dbReference>
<evidence type="ECO:0000313" key="1">
    <source>
        <dbReference type="EMBL" id="OQS54581.1"/>
    </source>
</evidence>